<dbReference type="OrthoDB" id="29851at2759"/>
<keyword evidence="1" id="KW-0547">Nucleotide-binding</keyword>
<dbReference type="AlphaFoldDB" id="A0A6G1FX54"/>
<protein>
    <submittedName>
        <fullName evidence="4 6">Actin-like ATPase domain-containing protein</fullName>
    </submittedName>
</protein>
<keyword evidence="5" id="KW-1185">Reference proteome</keyword>
<dbReference type="GO" id="GO:0140662">
    <property type="term" value="F:ATP-dependent protein folding chaperone"/>
    <property type="evidence" value="ECO:0007669"/>
    <property type="project" value="InterPro"/>
</dbReference>
<reference evidence="6" key="3">
    <citation type="submission" date="2025-04" db="UniProtKB">
        <authorList>
            <consortium name="RefSeq"/>
        </authorList>
    </citation>
    <scope>IDENTIFICATION</scope>
    <source>
        <strain evidence="6">CBS 781.70</strain>
    </source>
</reference>
<dbReference type="GO" id="GO:0005829">
    <property type="term" value="C:cytosol"/>
    <property type="evidence" value="ECO:0007669"/>
    <property type="project" value="TreeGrafter"/>
</dbReference>
<evidence type="ECO:0000313" key="5">
    <source>
        <dbReference type="Proteomes" id="UP000504638"/>
    </source>
</evidence>
<dbReference type="SUPFAM" id="SSF100920">
    <property type="entry name" value="Heat shock protein 70kD (HSP70), peptide-binding domain"/>
    <property type="match status" value="1"/>
</dbReference>
<dbReference type="Gene3D" id="3.30.30.30">
    <property type="match status" value="1"/>
</dbReference>
<dbReference type="InterPro" id="IPR043129">
    <property type="entry name" value="ATPase_NBD"/>
</dbReference>
<dbReference type="Proteomes" id="UP000504638">
    <property type="component" value="Unplaced"/>
</dbReference>
<feature type="region of interest" description="Disordered" evidence="3">
    <location>
        <begin position="482"/>
        <end position="507"/>
    </location>
</feature>
<dbReference type="Pfam" id="PF00012">
    <property type="entry name" value="HSP70"/>
    <property type="match status" value="1"/>
</dbReference>
<reference evidence="4 6" key="1">
    <citation type="submission" date="2020-01" db="EMBL/GenBank/DDBJ databases">
        <authorList>
            <consortium name="DOE Joint Genome Institute"/>
            <person name="Haridas S."/>
            <person name="Albert R."/>
            <person name="Binder M."/>
            <person name="Bloem J."/>
            <person name="Labutti K."/>
            <person name="Salamov A."/>
            <person name="Andreopoulos B."/>
            <person name="Baker S.E."/>
            <person name="Barry K."/>
            <person name="Bills G."/>
            <person name="Bluhm B.H."/>
            <person name="Cannon C."/>
            <person name="Castanera R."/>
            <person name="Culley D.E."/>
            <person name="Daum C."/>
            <person name="Ezra D."/>
            <person name="Gonzalez J.B."/>
            <person name="Henrissat B."/>
            <person name="Kuo A."/>
            <person name="Liang C."/>
            <person name="Lipzen A."/>
            <person name="Lutzoni F."/>
            <person name="Magnuson J."/>
            <person name="Mondo S."/>
            <person name="Nolan M."/>
            <person name="Ohm R."/>
            <person name="Pangilinan J."/>
            <person name="Park H.-J."/>
            <person name="Ramirez L."/>
            <person name="Alfaro M."/>
            <person name="Sun H."/>
            <person name="Tritt A."/>
            <person name="Yoshinaga Y."/>
            <person name="Zwiers L.-H."/>
            <person name="Turgeon B.G."/>
            <person name="Goodwin S.B."/>
            <person name="Spatafora J.W."/>
            <person name="Crous P.W."/>
            <person name="Grigoriev I.V."/>
        </authorList>
    </citation>
    <scope>NUCLEOTIDE SEQUENCE</scope>
    <source>
        <strain evidence="4 6">CBS 781.70</strain>
    </source>
</reference>
<dbReference type="Gene3D" id="3.90.640.10">
    <property type="entry name" value="Actin, Chain A, domain 4"/>
    <property type="match status" value="1"/>
</dbReference>
<reference evidence="6" key="2">
    <citation type="submission" date="2020-04" db="EMBL/GenBank/DDBJ databases">
        <authorList>
            <consortium name="NCBI Genome Project"/>
        </authorList>
    </citation>
    <scope>NUCLEOTIDE SEQUENCE</scope>
    <source>
        <strain evidence="6">CBS 781.70</strain>
    </source>
</reference>
<sequence>MSEEEAPDSRVCIGVSFGNSYSSIAYTAADGKTEVIANEDGDRQIPSILSYVSGEEFNGNQAKAQLVRNPENTVVCFRDFLGREFKDIDPTPCHTSAHPISQDSTIAFNICDDDSGNAHPVSISTITTRHLARLKASASDYLGRNVTHAVLTVPTNFTPAQQEALKACAAEAKISILHFIHEPISSLLAYDARSPDTASPSDKNVVVVDIGATRSDVTVVASRGGIYTILATQHDYDTAGTQLDSVLIDHFAKAFLQKHKTSTDPRTTPRSLAKMKLECENVKKHLSLSTSATFSVESLVSGLDFTLTINRSRYELLASKHFQALGRLVLAGVTKAGLDPLDVSEIVMAGGSSHTPRIASAIAALFPEETRVFSPATDNNAVNPSEAAARGAAIQASLIAEFEEKDIEESVHAVVTSTPHLEATVGLVGAGDSFLPVVLKDTPVPVRKTVTVAAPKDGGDVLVRIAEGERAIDVTVAEKVEKKTNGAKTDDEDSDEASESDDEPEEIRKVVWKATKPVAEAGVAGVKKGGKVEVQISVHADLTVHVQIREVGGKGGVRGTVEASS</sequence>
<dbReference type="GO" id="GO:0005524">
    <property type="term" value="F:ATP binding"/>
    <property type="evidence" value="ECO:0007669"/>
    <property type="project" value="UniProtKB-KW"/>
</dbReference>
<dbReference type="SUPFAM" id="SSF53067">
    <property type="entry name" value="Actin-like ATPase domain"/>
    <property type="match status" value="2"/>
</dbReference>
<keyword evidence="2" id="KW-0067">ATP-binding</keyword>
<evidence type="ECO:0000313" key="6">
    <source>
        <dbReference type="RefSeq" id="XP_033531877.1"/>
    </source>
</evidence>
<name>A0A6G1FX54_9PEZI</name>
<evidence type="ECO:0000256" key="2">
    <source>
        <dbReference type="ARBA" id="ARBA00022840"/>
    </source>
</evidence>
<dbReference type="PANTHER" id="PTHR45639">
    <property type="entry name" value="HSC70CB, ISOFORM G-RELATED"/>
    <property type="match status" value="1"/>
</dbReference>
<organism evidence="4">
    <name type="scientific">Eremomyces bilateralis CBS 781.70</name>
    <dbReference type="NCBI Taxonomy" id="1392243"/>
    <lineage>
        <taxon>Eukaryota</taxon>
        <taxon>Fungi</taxon>
        <taxon>Dikarya</taxon>
        <taxon>Ascomycota</taxon>
        <taxon>Pezizomycotina</taxon>
        <taxon>Dothideomycetes</taxon>
        <taxon>Dothideomycetes incertae sedis</taxon>
        <taxon>Eremomycetales</taxon>
        <taxon>Eremomycetaceae</taxon>
        <taxon>Eremomyces</taxon>
    </lineage>
</organism>
<evidence type="ECO:0000313" key="4">
    <source>
        <dbReference type="EMBL" id="KAF1810246.1"/>
    </source>
</evidence>
<evidence type="ECO:0000256" key="1">
    <source>
        <dbReference type="ARBA" id="ARBA00022741"/>
    </source>
</evidence>
<dbReference type="Gene3D" id="3.30.420.40">
    <property type="match status" value="2"/>
</dbReference>
<accession>A0A6G1FX54</accession>
<dbReference type="InterPro" id="IPR013126">
    <property type="entry name" value="Hsp_70_fam"/>
</dbReference>
<dbReference type="FunFam" id="3.90.640.10:FF:000021">
    <property type="entry name" value="Heat shock protein 14"/>
    <property type="match status" value="1"/>
</dbReference>
<dbReference type="RefSeq" id="XP_033531877.1">
    <property type="nucleotide sequence ID" value="XM_033677166.1"/>
</dbReference>
<proteinExistence type="predicted"/>
<dbReference type="GeneID" id="54417736"/>
<dbReference type="InterPro" id="IPR029047">
    <property type="entry name" value="HSP70_peptide-bd_sf"/>
</dbReference>
<gene>
    <name evidence="4 6" type="ORF">P152DRAFT_421436</name>
</gene>
<dbReference type="GO" id="GO:0005634">
    <property type="term" value="C:nucleus"/>
    <property type="evidence" value="ECO:0007669"/>
    <property type="project" value="TreeGrafter"/>
</dbReference>
<evidence type="ECO:0000256" key="3">
    <source>
        <dbReference type="SAM" id="MobiDB-lite"/>
    </source>
</evidence>
<dbReference type="PRINTS" id="PR00301">
    <property type="entry name" value="HEATSHOCK70"/>
</dbReference>
<dbReference type="PANTHER" id="PTHR45639:SF32">
    <property type="entry name" value="HEAT SHOCK PROTEIN PDR13"/>
    <property type="match status" value="1"/>
</dbReference>
<dbReference type="EMBL" id="ML975167">
    <property type="protein sequence ID" value="KAF1810246.1"/>
    <property type="molecule type" value="Genomic_DNA"/>
</dbReference>
<feature type="compositionally biased region" description="Acidic residues" evidence="3">
    <location>
        <begin position="490"/>
        <end position="505"/>
    </location>
</feature>
<dbReference type="FunFam" id="3.30.30.30:FF:000009">
    <property type="entry name" value="Heat shock protein Hsp70"/>
    <property type="match status" value="1"/>
</dbReference>